<reference evidence="1 2" key="1">
    <citation type="submission" date="2018-05" db="EMBL/GenBank/DDBJ databases">
        <title>Genomic Encyclopedia of Archaeal and Bacterial Type Strains, Phase II (KMG-II): from individual species to whole genera.</title>
        <authorList>
            <person name="Goeker M."/>
        </authorList>
    </citation>
    <scope>NUCLEOTIDE SEQUENCE [LARGE SCALE GENOMIC DNA]</scope>
    <source>
        <strain evidence="1 2">DSM 45184</strain>
    </source>
</reference>
<dbReference type="InterPro" id="IPR035944">
    <property type="entry name" value="YfbM-like_sf"/>
</dbReference>
<keyword evidence="2" id="KW-1185">Reference proteome</keyword>
<protein>
    <submittedName>
        <fullName evidence="1">Uncharacterized protein DUF1877</fullName>
    </submittedName>
</protein>
<comment type="caution">
    <text evidence="1">The sequence shown here is derived from an EMBL/GenBank/DDBJ whole genome shotgun (WGS) entry which is preliminary data.</text>
</comment>
<dbReference type="Gene3D" id="3.40.1760.10">
    <property type="entry name" value="YfbM-like super family"/>
    <property type="match status" value="1"/>
</dbReference>
<proteinExistence type="predicted"/>
<dbReference type="InterPro" id="IPR015068">
    <property type="entry name" value="DUF1877"/>
</dbReference>
<evidence type="ECO:0000313" key="1">
    <source>
        <dbReference type="EMBL" id="PWK41150.1"/>
    </source>
</evidence>
<evidence type="ECO:0000313" key="2">
    <source>
        <dbReference type="Proteomes" id="UP000245697"/>
    </source>
</evidence>
<organism evidence="1 2">
    <name type="scientific">Actinoplanes xinjiangensis</name>
    <dbReference type="NCBI Taxonomy" id="512350"/>
    <lineage>
        <taxon>Bacteria</taxon>
        <taxon>Bacillati</taxon>
        <taxon>Actinomycetota</taxon>
        <taxon>Actinomycetes</taxon>
        <taxon>Micromonosporales</taxon>
        <taxon>Micromonosporaceae</taxon>
        <taxon>Actinoplanes</taxon>
    </lineage>
</organism>
<dbReference type="Pfam" id="PF08974">
    <property type="entry name" value="DUF1877"/>
    <property type="match status" value="1"/>
</dbReference>
<sequence length="146" mass="15947">MSVITYFRRTGPDAVAELRRLAGDDPGRAREYAEGLPGTHTDRAWAGLHFLLLDLNPPVDVFAAGDPFLILTAGEVRAAATFLEATPFTALAAGYDRPLMESIGVYPEDLWEADWALSYLEDAWVRLVPVFRAAAAAGEQVVAWRA</sequence>
<dbReference type="Proteomes" id="UP000245697">
    <property type="component" value="Unassembled WGS sequence"/>
</dbReference>
<dbReference type="AlphaFoldDB" id="A0A316F6T7"/>
<dbReference type="EMBL" id="QGGR01000017">
    <property type="protein sequence ID" value="PWK41150.1"/>
    <property type="molecule type" value="Genomic_DNA"/>
</dbReference>
<name>A0A316F6T7_9ACTN</name>
<gene>
    <name evidence="1" type="ORF">BC793_11716</name>
</gene>
<dbReference type="OrthoDB" id="5354816at2"/>
<accession>A0A316F6T7</accession>
<dbReference type="RefSeq" id="WP_109599163.1">
    <property type="nucleotide sequence ID" value="NZ_BONA01000068.1"/>
</dbReference>
<dbReference type="SUPFAM" id="SSF111069">
    <property type="entry name" value="Hypothetical protein yfbM"/>
    <property type="match status" value="1"/>
</dbReference>